<organism evidence="1 2">
    <name type="scientific">Pokkaliibacter plantistimulans</name>
    <dbReference type="NCBI Taxonomy" id="1635171"/>
    <lineage>
        <taxon>Bacteria</taxon>
        <taxon>Pseudomonadati</taxon>
        <taxon>Pseudomonadota</taxon>
        <taxon>Gammaproteobacteria</taxon>
        <taxon>Oceanospirillales</taxon>
        <taxon>Balneatrichaceae</taxon>
        <taxon>Pokkaliibacter</taxon>
    </lineage>
</organism>
<reference evidence="1 2" key="1">
    <citation type="submission" date="2015-03" db="EMBL/GenBank/DDBJ databases">
        <authorList>
            <person name="Krishnan R."/>
            <person name="Midha S."/>
            <person name="Patil P.B."/>
            <person name="Rameshkumar N."/>
        </authorList>
    </citation>
    <scope>NUCLEOTIDE SEQUENCE [LARGE SCALE GENOMIC DNA]</scope>
    <source>
        <strain evidence="1 2">L1E11</strain>
    </source>
</reference>
<protein>
    <submittedName>
        <fullName evidence="1">Uncharacterized protein</fullName>
    </submittedName>
</protein>
<name>A0ABX5M141_9GAMM</name>
<dbReference type="RefSeq" id="WP_110186038.1">
    <property type="nucleotide sequence ID" value="NZ_LAPT01000012.1"/>
</dbReference>
<evidence type="ECO:0000313" key="2">
    <source>
        <dbReference type="Proteomes" id="UP000248090"/>
    </source>
</evidence>
<keyword evidence="2" id="KW-1185">Reference proteome</keyword>
<accession>A0ABX5M141</accession>
<comment type="caution">
    <text evidence="1">The sequence shown here is derived from an EMBL/GenBank/DDBJ whole genome shotgun (WGS) entry which is preliminary data.</text>
</comment>
<dbReference type="Proteomes" id="UP000248090">
    <property type="component" value="Unassembled WGS sequence"/>
</dbReference>
<sequence length="114" mass="12456">MKYIMLGVPMGQGLRHFPIIFPDVFSHDQMAEAAQLLPGLANSEVVSAGLCNIDVTCYGDSPSLQRASRSVDTRIINTYSLLHGFADLADLPPSLQSLCEPHGHLVPHQEPHHD</sequence>
<gene>
    <name evidence="1" type="ORF">WH50_03400</name>
</gene>
<dbReference type="EMBL" id="LAPT01000012">
    <property type="protein sequence ID" value="PXF32636.1"/>
    <property type="molecule type" value="Genomic_DNA"/>
</dbReference>
<proteinExistence type="predicted"/>
<evidence type="ECO:0000313" key="1">
    <source>
        <dbReference type="EMBL" id="PXF32636.1"/>
    </source>
</evidence>